<keyword evidence="2" id="KW-1185">Reference proteome</keyword>
<protein>
    <submittedName>
        <fullName evidence="1">Uncharacterized protein</fullName>
    </submittedName>
</protein>
<evidence type="ECO:0000313" key="2">
    <source>
        <dbReference type="Proteomes" id="UP001596112"/>
    </source>
</evidence>
<dbReference type="RefSeq" id="WP_272171581.1">
    <property type="nucleotide sequence ID" value="NZ_JAQOSL010000033.1"/>
</dbReference>
<gene>
    <name evidence="1" type="ORF">ACFQGO_19710</name>
</gene>
<comment type="caution">
    <text evidence="1">The sequence shown here is derived from an EMBL/GenBank/DDBJ whole genome shotgun (WGS) entry which is preliminary data.</text>
</comment>
<proteinExistence type="predicted"/>
<organism evidence="1 2">
    <name type="scientific">Streptomyces heilongjiangensis</name>
    <dbReference type="NCBI Taxonomy" id="945052"/>
    <lineage>
        <taxon>Bacteria</taxon>
        <taxon>Bacillati</taxon>
        <taxon>Actinomycetota</taxon>
        <taxon>Actinomycetes</taxon>
        <taxon>Kitasatosporales</taxon>
        <taxon>Streptomycetaceae</taxon>
        <taxon>Streptomyces</taxon>
    </lineage>
</organism>
<accession>A0ABW1B9U4</accession>
<evidence type="ECO:0000313" key="1">
    <source>
        <dbReference type="EMBL" id="MFC5809708.1"/>
    </source>
</evidence>
<reference evidence="2" key="1">
    <citation type="journal article" date="2019" name="Int. J. Syst. Evol. Microbiol.">
        <title>The Global Catalogue of Microorganisms (GCM) 10K type strain sequencing project: providing services to taxonomists for standard genome sequencing and annotation.</title>
        <authorList>
            <consortium name="The Broad Institute Genomics Platform"/>
            <consortium name="The Broad Institute Genome Sequencing Center for Infectious Disease"/>
            <person name="Wu L."/>
            <person name="Ma J."/>
        </authorList>
    </citation>
    <scope>NUCLEOTIDE SEQUENCE [LARGE SCALE GENOMIC DNA]</scope>
    <source>
        <strain evidence="2">JCM 9918</strain>
    </source>
</reference>
<name>A0ABW1B9U4_9ACTN</name>
<dbReference type="EMBL" id="JBHSNZ010000012">
    <property type="protein sequence ID" value="MFC5809708.1"/>
    <property type="molecule type" value="Genomic_DNA"/>
</dbReference>
<sequence length="65" mass="7373">MCRRCTPEPNSCDLPATYGETGRAREVLDPLRADWEDLVGDSRVPDSLREAMTQPLRTFPPPRDD</sequence>
<dbReference type="Proteomes" id="UP001596112">
    <property type="component" value="Unassembled WGS sequence"/>
</dbReference>